<reference evidence="2" key="1">
    <citation type="submission" date="2024-07" db="EMBL/GenBank/DDBJ databases">
        <authorList>
            <person name="Yu S.T."/>
        </authorList>
    </citation>
    <scope>NUCLEOTIDE SEQUENCE</scope>
    <source>
        <strain evidence="2">R02</strain>
    </source>
</reference>
<keyword evidence="1" id="KW-1133">Transmembrane helix</keyword>
<dbReference type="Pfam" id="PF06772">
    <property type="entry name" value="LtrA"/>
    <property type="match status" value="1"/>
</dbReference>
<dbReference type="InterPro" id="IPR010640">
    <property type="entry name" value="Low_temperature_requirement_A"/>
</dbReference>
<feature type="transmembrane region" description="Helical" evidence="1">
    <location>
        <begin position="64"/>
        <end position="82"/>
    </location>
</feature>
<keyword evidence="1" id="KW-0812">Transmembrane</keyword>
<dbReference type="AlphaFoldDB" id="A0AB39LWS2"/>
<keyword evidence="1" id="KW-0472">Membrane</keyword>
<proteinExistence type="predicted"/>
<accession>A0AB39LWS2</accession>
<dbReference type="EMBL" id="CP163429">
    <property type="protein sequence ID" value="XDP98069.1"/>
    <property type="molecule type" value="Genomic_DNA"/>
</dbReference>
<dbReference type="RefSeq" id="WP_369161514.1">
    <property type="nucleotide sequence ID" value="NZ_CP163429.1"/>
</dbReference>
<name>A0AB39LWS2_9ACTN</name>
<sequence length="92" mass="10277">MRQRAEEATPVAFIELFLDLVHVFAVTQLSHLLVHELSRRGAFHVALFLLATRQALVARPWIPSWLIGLGALVLLIPVAPSPSRSPFPFSLR</sequence>
<protein>
    <submittedName>
        <fullName evidence="2">Low temperature requirement protein A</fullName>
    </submittedName>
</protein>
<organism evidence="2">
    <name type="scientific">Streptomyces sp. R02</name>
    <dbReference type="NCBI Taxonomy" id="3238623"/>
    <lineage>
        <taxon>Bacteria</taxon>
        <taxon>Bacillati</taxon>
        <taxon>Actinomycetota</taxon>
        <taxon>Actinomycetes</taxon>
        <taxon>Kitasatosporales</taxon>
        <taxon>Streptomycetaceae</taxon>
        <taxon>Streptomyces</taxon>
    </lineage>
</organism>
<evidence type="ECO:0000256" key="1">
    <source>
        <dbReference type="SAM" id="Phobius"/>
    </source>
</evidence>
<evidence type="ECO:0000313" key="2">
    <source>
        <dbReference type="EMBL" id="XDP98069.1"/>
    </source>
</evidence>
<gene>
    <name evidence="2" type="ORF">AB5J57_00700</name>
</gene>